<dbReference type="InterPro" id="IPR004320">
    <property type="entry name" value="BPS1_pln"/>
</dbReference>
<proteinExistence type="predicted"/>
<organism evidence="2 3">
    <name type="scientific">Lithospermum erythrorhizon</name>
    <name type="common">Purple gromwell</name>
    <name type="synonym">Lithospermum officinale var. erythrorhizon</name>
    <dbReference type="NCBI Taxonomy" id="34254"/>
    <lineage>
        <taxon>Eukaryota</taxon>
        <taxon>Viridiplantae</taxon>
        <taxon>Streptophyta</taxon>
        <taxon>Embryophyta</taxon>
        <taxon>Tracheophyta</taxon>
        <taxon>Spermatophyta</taxon>
        <taxon>Magnoliopsida</taxon>
        <taxon>eudicotyledons</taxon>
        <taxon>Gunneridae</taxon>
        <taxon>Pentapetalae</taxon>
        <taxon>asterids</taxon>
        <taxon>lamiids</taxon>
        <taxon>Boraginales</taxon>
        <taxon>Boraginaceae</taxon>
        <taxon>Boraginoideae</taxon>
        <taxon>Lithospermeae</taxon>
        <taxon>Lithospermum</taxon>
    </lineage>
</organism>
<accession>A0AAV3NQW2</accession>
<dbReference type="EMBL" id="BAABME010000322">
    <property type="protein sequence ID" value="GAA0141764.1"/>
    <property type="molecule type" value="Genomic_DNA"/>
</dbReference>
<evidence type="ECO:0000313" key="3">
    <source>
        <dbReference type="Proteomes" id="UP001454036"/>
    </source>
</evidence>
<sequence>MAKSSLRKQPTRSISLPSRLQHPNANKIEKELNRLKTLEVSSLSTEKSLENSLVSLAQLYNSVQELLQSSTTQKGIVQHQNGIILEEALEESIELLDSCGNIKNLFNMIKEHVQDLQSAMRRKSGCSSIEGDIASYISFRKKLKTDIAKNLKALKHMENKTGQLLYLDLDHHLYMVIRVLTEVTSFTISLFRSALLFLSWPDTKTKFNGWYFVSKLMSIKSVDADKVHAVRSAGCLDIIALTKLQQQFCGKNDAKGAMQEAQRKLQMFDDIITNLDNPLECLFRQLVQYRVTLLNIITQ</sequence>
<gene>
    <name evidence="2" type="ORF">LIER_02831</name>
</gene>
<protein>
    <submittedName>
        <fullName evidence="2">Uncharacterized protein</fullName>
    </submittedName>
</protein>
<dbReference type="GO" id="GO:0048364">
    <property type="term" value="P:root development"/>
    <property type="evidence" value="ECO:0007669"/>
    <property type="project" value="InterPro"/>
</dbReference>
<dbReference type="PANTHER" id="PTHR33070:SF120">
    <property type="entry name" value="EXPRESSED PROTEIN"/>
    <property type="match status" value="1"/>
</dbReference>
<keyword evidence="3" id="KW-1185">Reference proteome</keyword>
<name>A0AAV3NQW2_LITER</name>
<comment type="caution">
    <text evidence="2">The sequence shown here is derived from an EMBL/GenBank/DDBJ whole genome shotgun (WGS) entry which is preliminary data.</text>
</comment>
<dbReference type="PANTHER" id="PTHR33070">
    <property type="entry name" value="OS06G0725500 PROTEIN"/>
    <property type="match status" value="1"/>
</dbReference>
<dbReference type="Proteomes" id="UP001454036">
    <property type="component" value="Unassembled WGS sequence"/>
</dbReference>
<evidence type="ECO:0000256" key="1">
    <source>
        <dbReference type="SAM" id="Coils"/>
    </source>
</evidence>
<reference evidence="2 3" key="1">
    <citation type="submission" date="2024-01" db="EMBL/GenBank/DDBJ databases">
        <title>The complete chloroplast genome sequence of Lithospermum erythrorhizon: insights into the phylogenetic relationship among Boraginaceae species and the maternal lineages of purple gromwells.</title>
        <authorList>
            <person name="Okada T."/>
            <person name="Watanabe K."/>
        </authorList>
    </citation>
    <scope>NUCLEOTIDE SEQUENCE [LARGE SCALE GENOMIC DNA]</scope>
</reference>
<dbReference type="AlphaFoldDB" id="A0AAV3NQW2"/>
<evidence type="ECO:0000313" key="2">
    <source>
        <dbReference type="EMBL" id="GAA0141764.1"/>
    </source>
</evidence>
<dbReference type="Pfam" id="PF03087">
    <property type="entry name" value="BPS1"/>
    <property type="match status" value="1"/>
</dbReference>
<keyword evidence="1" id="KW-0175">Coiled coil</keyword>
<dbReference type="GO" id="GO:0048367">
    <property type="term" value="P:shoot system development"/>
    <property type="evidence" value="ECO:0007669"/>
    <property type="project" value="InterPro"/>
</dbReference>
<feature type="coiled-coil region" evidence="1">
    <location>
        <begin position="102"/>
        <end position="160"/>
    </location>
</feature>